<accession>A0ACA9NC37</accession>
<gene>
    <name evidence="1" type="ORF">SCALOS_LOCUS8503</name>
</gene>
<sequence>KTKFTALERLNSNDYKDNFYESNNKMFCIACKKVVNHSRKSVIDNYLNSESHKNKKHLIEASSSDKVVGANQICKHYLSQIFQSELKFLSSNLDSLDSYSESSELSLQLPPLFFFNIENMLNDSPKAVKKLVKIFSNHENIPIIELFIEFISLNTQ</sequence>
<comment type="caution">
    <text evidence="1">The sequence shown here is derived from an EMBL/GenBank/DDBJ whole genome shotgun (WGS) entry which is preliminary data.</text>
</comment>
<evidence type="ECO:0000313" key="1">
    <source>
        <dbReference type="EMBL" id="CAG8646323.1"/>
    </source>
</evidence>
<protein>
    <submittedName>
        <fullName evidence="1">10775_t:CDS:1</fullName>
    </submittedName>
</protein>
<reference evidence="1" key="1">
    <citation type="submission" date="2021-06" db="EMBL/GenBank/DDBJ databases">
        <authorList>
            <person name="Kallberg Y."/>
            <person name="Tangrot J."/>
            <person name="Rosling A."/>
        </authorList>
    </citation>
    <scope>NUCLEOTIDE SEQUENCE</scope>
    <source>
        <strain evidence="1">AU212A</strain>
    </source>
</reference>
<feature type="non-terminal residue" evidence="1">
    <location>
        <position position="1"/>
    </location>
</feature>
<proteinExistence type="predicted"/>
<feature type="non-terminal residue" evidence="1">
    <location>
        <position position="156"/>
    </location>
</feature>
<evidence type="ECO:0000313" key="2">
    <source>
        <dbReference type="Proteomes" id="UP000789860"/>
    </source>
</evidence>
<dbReference type="EMBL" id="CAJVPM010022706">
    <property type="protein sequence ID" value="CAG8646323.1"/>
    <property type="molecule type" value="Genomic_DNA"/>
</dbReference>
<keyword evidence="2" id="KW-1185">Reference proteome</keyword>
<name>A0ACA9NC37_9GLOM</name>
<dbReference type="Proteomes" id="UP000789860">
    <property type="component" value="Unassembled WGS sequence"/>
</dbReference>
<organism evidence="1 2">
    <name type="scientific">Scutellospora calospora</name>
    <dbReference type="NCBI Taxonomy" id="85575"/>
    <lineage>
        <taxon>Eukaryota</taxon>
        <taxon>Fungi</taxon>
        <taxon>Fungi incertae sedis</taxon>
        <taxon>Mucoromycota</taxon>
        <taxon>Glomeromycotina</taxon>
        <taxon>Glomeromycetes</taxon>
        <taxon>Diversisporales</taxon>
        <taxon>Gigasporaceae</taxon>
        <taxon>Scutellospora</taxon>
    </lineage>
</organism>